<keyword evidence="3" id="KW-1185">Reference proteome</keyword>
<proteinExistence type="predicted"/>
<evidence type="ECO:0000313" key="2">
    <source>
        <dbReference type="EMBL" id="TSJ47750.1"/>
    </source>
</evidence>
<gene>
    <name evidence="2" type="ORF">FO442_01075</name>
</gene>
<evidence type="ECO:0000256" key="1">
    <source>
        <dbReference type="SAM" id="SignalP"/>
    </source>
</evidence>
<dbReference type="RefSeq" id="WP_144331285.1">
    <property type="nucleotide sequence ID" value="NZ_VLPL01000001.1"/>
</dbReference>
<dbReference type="EMBL" id="VLPL01000001">
    <property type="protein sequence ID" value="TSJ47750.1"/>
    <property type="molecule type" value="Genomic_DNA"/>
</dbReference>
<keyword evidence="1" id="KW-0732">Signal</keyword>
<reference evidence="2 3" key="1">
    <citation type="submission" date="2019-07" db="EMBL/GenBank/DDBJ databases">
        <authorList>
            <person name="Huq M.A."/>
        </authorList>
    </citation>
    <scope>NUCLEOTIDE SEQUENCE [LARGE SCALE GENOMIC DNA]</scope>
    <source>
        <strain evidence="2 3">MAH-3</strain>
    </source>
</reference>
<evidence type="ECO:0008006" key="4">
    <source>
        <dbReference type="Google" id="ProtNLM"/>
    </source>
</evidence>
<dbReference type="Proteomes" id="UP000316008">
    <property type="component" value="Unassembled WGS sequence"/>
</dbReference>
<dbReference type="AlphaFoldDB" id="A0A556N6D9"/>
<feature type="chain" id="PRO_5022091469" description="Peptidase E" evidence="1">
    <location>
        <begin position="20"/>
        <end position="166"/>
    </location>
</feature>
<sequence length="166" mass="18946">MKKLIAVFAFFFVLFSVNAHEYYFAFGEVEYNASTKKLEITLEMSAHDVEFDMKRSGTNLDKHIEDQVKNQAFKKNLETYLAQGFKISNGDLALSLTLIGFDVSPNGMLYAYLESAPVKLDTKLTFCFNLLMESFPDQQNKITFIRNNEKQTAVFLPAKPTEVITL</sequence>
<name>A0A556N6D9_9FLAO</name>
<organism evidence="2 3">
    <name type="scientific">Fluviicola chungangensis</name>
    <dbReference type="NCBI Taxonomy" id="2597671"/>
    <lineage>
        <taxon>Bacteria</taxon>
        <taxon>Pseudomonadati</taxon>
        <taxon>Bacteroidota</taxon>
        <taxon>Flavobacteriia</taxon>
        <taxon>Flavobacteriales</taxon>
        <taxon>Crocinitomicaceae</taxon>
        <taxon>Fluviicola</taxon>
    </lineage>
</organism>
<feature type="signal peptide" evidence="1">
    <location>
        <begin position="1"/>
        <end position="19"/>
    </location>
</feature>
<evidence type="ECO:0000313" key="3">
    <source>
        <dbReference type="Proteomes" id="UP000316008"/>
    </source>
</evidence>
<dbReference type="InterPro" id="IPR046525">
    <property type="entry name" value="DUF6702"/>
</dbReference>
<accession>A0A556N6D9</accession>
<protein>
    <recommendedName>
        <fullName evidence="4">Peptidase E</fullName>
    </recommendedName>
</protein>
<comment type="caution">
    <text evidence="2">The sequence shown here is derived from an EMBL/GenBank/DDBJ whole genome shotgun (WGS) entry which is preliminary data.</text>
</comment>
<dbReference type="Pfam" id="PF20420">
    <property type="entry name" value="DUF6702"/>
    <property type="match status" value="1"/>
</dbReference>
<dbReference type="OrthoDB" id="5735516at2"/>